<evidence type="ECO:0000256" key="5">
    <source>
        <dbReference type="ARBA" id="ARBA00022777"/>
    </source>
</evidence>
<dbReference type="PROSITE" id="PS00108">
    <property type="entry name" value="PROTEIN_KINASE_ST"/>
    <property type="match status" value="1"/>
</dbReference>
<dbReference type="InterPro" id="IPR017441">
    <property type="entry name" value="Protein_kinase_ATP_BS"/>
</dbReference>
<dbReference type="InterPro" id="IPR011009">
    <property type="entry name" value="Kinase-like_dom_sf"/>
</dbReference>
<evidence type="ECO:0000313" key="12">
    <source>
        <dbReference type="Proteomes" id="UP001597297"/>
    </source>
</evidence>
<dbReference type="Pfam" id="PF00069">
    <property type="entry name" value="Pkinase"/>
    <property type="match status" value="1"/>
</dbReference>
<evidence type="ECO:0000256" key="1">
    <source>
        <dbReference type="ARBA" id="ARBA00010886"/>
    </source>
</evidence>
<keyword evidence="6 7" id="KW-0067">ATP-binding</keyword>
<name>A0ABW5E4F2_9BACT</name>
<dbReference type="RefSeq" id="WP_377093239.1">
    <property type="nucleotide sequence ID" value="NZ_JBHSJM010000001.1"/>
</dbReference>
<evidence type="ECO:0000256" key="6">
    <source>
        <dbReference type="ARBA" id="ARBA00022840"/>
    </source>
</evidence>
<sequence>MTRERYTISKSLGSGGFGSVYKAHDTMLHRNVALKRLDKGGAEDALREQLLREARVLASMQHPNIVSIYDITSHEEYDEIVMELLHGVSLDVLMKRHLLQPNDFKNVAIQILQALAASHNAGVLHCDMKPENIMLCMSSEDHYEVKVYDFGMSHPVEEQESVGKGKLMGSIYVMAPELFSGEQPSPQSDLYALGCVFYYLLTGDYPFQGDNAVQIMASHIKGEYKPLQEVRHDLSDEFCLWLDKLLQPKKKNRAESCKSLMYELRDIETPIKEKEFTLSTSLELEQNNSRLIRPITTDSLAQSSERVSGGNTTIFMSNSFSYSAQVAEKSVFSKPEETEKQPVPVIGELGEEVELPKDAEWYFTIGDKVKGPVSLVQLTKLCVEGKVLEETLIWHAMIGDWVAASNCAETKVGFQEKERLEREAQAKIEAEQALREERIKEELEEQIRASYAWFGAEVMIIFLAGIIVLIFGLIYTEVWHIALTAYMLVLFIVGFVGVRLYQMRSSMKWLGFGVLVPFVSDAVYAISKPNTRSTLCTLMVFAGGIGLCLMGFGAHKQSEIANQLVYSVPIKQHLAEVLEQEETLSPVVVEPVEVILEKEEKVEPSEKKIQPKAPTSLRALSSEAKDIRSLRDL</sequence>
<gene>
    <name evidence="11" type="ORF">ACFSQZ_10980</name>
</gene>
<feature type="binding site" evidence="7">
    <location>
        <position position="35"/>
    </location>
    <ligand>
        <name>ATP</name>
        <dbReference type="ChEBI" id="CHEBI:30616"/>
    </ligand>
</feature>
<dbReference type="CDD" id="cd14014">
    <property type="entry name" value="STKc_PknB_like"/>
    <property type="match status" value="1"/>
</dbReference>
<dbReference type="InterPro" id="IPR008271">
    <property type="entry name" value="Ser/Thr_kinase_AS"/>
</dbReference>
<dbReference type="Gene3D" id="1.10.510.10">
    <property type="entry name" value="Transferase(Phosphotransferase) domain 1"/>
    <property type="match status" value="1"/>
</dbReference>
<dbReference type="InterPro" id="IPR025640">
    <property type="entry name" value="GYF_2"/>
</dbReference>
<dbReference type="Pfam" id="PF14237">
    <property type="entry name" value="GYF_2"/>
    <property type="match status" value="1"/>
</dbReference>
<keyword evidence="5 11" id="KW-0418">Kinase</keyword>
<keyword evidence="8" id="KW-0175">Coiled coil</keyword>
<dbReference type="SMART" id="SM00220">
    <property type="entry name" value="S_TKc"/>
    <property type="match status" value="1"/>
</dbReference>
<protein>
    <recommendedName>
        <fullName evidence="2">non-specific serine/threonine protein kinase</fullName>
        <ecNumber evidence="2">2.7.11.1</ecNumber>
    </recommendedName>
</protein>
<dbReference type="SUPFAM" id="SSF56112">
    <property type="entry name" value="Protein kinase-like (PK-like)"/>
    <property type="match status" value="1"/>
</dbReference>
<keyword evidence="9" id="KW-0812">Transmembrane</keyword>
<evidence type="ECO:0000256" key="2">
    <source>
        <dbReference type="ARBA" id="ARBA00012513"/>
    </source>
</evidence>
<feature type="transmembrane region" description="Helical" evidence="9">
    <location>
        <begin position="509"/>
        <end position="526"/>
    </location>
</feature>
<dbReference type="PANTHER" id="PTHR43671">
    <property type="entry name" value="SERINE/THREONINE-PROTEIN KINASE NEK"/>
    <property type="match status" value="1"/>
</dbReference>
<feature type="coiled-coil region" evidence="8">
    <location>
        <begin position="417"/>
        <end position="446"/>
    </location>
</feature>
<feature type="transmembrane region" description="Helical" evidence="9">
    <location>
        <begin position="451"/>
        <end position="475"/>
    </location>
</feature>
<evidence type="ECO:0000259" key="10">
    <source>
        <dbReference type="PROSITE" id="PS50011"/>
    </source>
</evidence>
<feature type="transmembrane region" description="Helical" evidence="9">
    <location>
        <begin position="481"/>
        <end position="502"/>
    </location>
</feature>
<evidence type="ECO:0000256" key="8">
    <source>
        <dbReference type="SAM" id="Coils"/>
    </source>
</evidence>
<dbReference type="PANTHER" id="PTHR43671:SF13">
    <property type="entry name" value="SERINE_THREONINE-PROTEIN KINASE NEK2"/>
    <property type="match status" value="1"/>
</dbReference>
<feature type="transmembrane region" description="Helical" evidence="9">
    <location>
        <begin position="532"/>
        <end position="554"/>
    </location>
</feature>
<dbReference type="InterPro" id="IPR050660">
    <property type="entry name" value="NEK_Ser/Thr_kinase"/>
</dbReference>
<dbReference type="PROSITE" id="PS00107">
    <property type="entry name" value="PROTEIN_KINASE_ATP"/>
    <property type="match status" value="1"/>
</dbReference>
<keyword evidence="12" id="KW-1185">Reference proteome</keyword>
<evidence type="ECO:0000256" key="3">
    <source>
        <dbReference type="ARBA" id="ARBA00022679"/>
    </source>
</evidence>
<evidence type="ECO:0000256" key="7">
    <source>
        <dbReference type="PROSITE-ProRule" id="PRU10141"/>
    </source>
</evidence>
<evidence type="ECO:0000256" key="4">
    <source>
        <dbReference type="ARBA" id="ARBA00022741"/>
    </source>
</evidence>
<keyword evidence="4 7" id="KW-0547">Nucleotide-binding</keyword>
<accession>A0ABW5E4F2</accession>
<organism evidence="11 12">
    <name type="scientific">Rubritalea spongiae</name>
    <dbReference type="NCBI Taxonomy" id="430797"/>
    <lineage>
        <taxon>Bacteria</taxon>
        <taxon>Pseudomonadati</taxon>
        <taxon>Verrucomicrobiota</taxon>
        <taxon>Verrucomicrobiia</taxon>
        <taxon>Verrucomicrobiales</taxon>
        <taxon>Rubritaleaceae</taxon>
        <taxon>Rubritalea</taxon>
    </lineage>
</organism>
<feature type="domain" description="Protein kinase" evidence="10">
    <location>
        <begin position="6"/>
        <end position="265"/>
    </location>
</feature>
<dbReference type="EC" id="2.7.11.1" evidence="2"/>
<dbReference type="Proteomes" id="UP001597297">
    <property type="component" value="Unassembled WGS sequence"/>
</dbReference>
<keyword evidence="9" id="KW-1133">Transmembrane helix</keyword>
<proteinExistence type="inferred from homology"/>
<keyword evidence="9" id="KW-0472">Membrane</keyword>
<comment type="similarity">
    <text evidence="1">Belongs to the protein kinase superfamily. NEK Ser/Thr protein kinase family. NIMA subfamily.</text>
</comment>
<dbReference type="PROSITE" id="PS50011">
    <property type="entry name" value="PROTEIN_KINASE_DOM"/>
    <property type="match status" value="1"/>
</dbReference>
<comment type="caution">
    <text evidence="11">The sequence shown here is derived from an EMBL/GenBank/DDBJ whole genome shotgun (WGS) entry which is preliminary data.</text>
</comment>
<dbReference type="EMBL" id="JBHUJC010000037">
    <property type="protein sequence ID" value="MFD2276994.1"/>
    <property type="molecule type" value="Genomic_DNA"/>
</dbReference>
<evidence type="ECO:0000313" key="11">
    <source>
        <dbReference type="EMBL" id="MFD2276994.1"/>
    </source>
</evidence>
<dbReference type="InterPro" id="IPR000719">
    <property type="entry name" value="Prot_kinase_dom"/>
</dbReference>
<keyword evidence="3" id="KW-0808">Transferase</keyword>
<reference evidence="12" key="1">
    <citation type="journal article" date="2019" name="Int. J. Syst. Evol. Microbiol.">
        <title>The Global Catalogue of Microorganisms (GCM) 10K type strain sequencing project: providing services to taxonomists for standard genome sequencing and annotation.</title>
        <authorList>
            <consortium name="The Broad Institute Genomics Platform"/>
            <consortium name="The Broad Institute Genome Sequencing Center for Infectious Disease"/>
            <person name="Wu L."/>
            <person name="Ma J."/>
        </authorList>
    </citation>
    <scope>NUCLEOTIDE SEQUENCE [LARGE SCALE GENOMIC DNA]</scope>
    <source>
        <strain evidence="12">JCM 16545</strain>
    </source>
</reference>
<evidence type="ECO:0000256" key="9">
    <source>
        <dbReference type="SAM" id="Phobius"/>
    </source>
</evidence>
<dbReference type="GO" id="GO:0016301">
    <property type="term" value="F:kinase activity"/>
    <property type="evidence" value="ECO:0007669"/>
    <property type="project" value="UniProtKB-KW"/>
</dbReference>